<evidence type="ECO:0000313" key="3">
    <source>
        <dbReference type="Proteomes" id="UP001281003"/>
    </source>
</evidence>
<organism evidence="2 3">
    <name type="scientific">Sordaria brevicollis</name>
    <dbReference type="NCBI Taxonomy" id="83679"/>
    <lineage>
        <taxon>Eukaryota</taxon>
        <taxon>Fungi</taxon>
        <taxon>Dikarya</taxon>
        <taxon>Ascomycota</taxon>
        <taxon>Pezizomycotina</taxon>
        <taxon>Sordariomycetes</taxon>
        <taxon>Sordariomycetidae</taxon>
        <taxon>Sordariales</taxon>
        <taxon>Sordariaceae</taxon>
        <taxon>Sordaria</taxon>
    </lineage>
</organism>
<evidence type="ECO:0000256" key="1">
    <source>
        <dbReference type="SAM" id="Phobius"/>
    </source>
</evidence>
<evidence type="ECO:0000313" key="2">
    <source>
        <dbReference type="EMBL" id="KAK3402553.1"/>
    </source>
</evidence>
<reference evidence="2" key="1">
    <citation type="journal article" date="2023" name="Mol. Phylogenet. Evol.">
        <title>Genome-scale phylogeny and comparative genomics of the fungal order Sordariales.</title>
        <authorList>
            <person name="Hensen N."/>
            <person name="Bonometti L."/>
            <person name="Westerberg I."/>
            <person name="Brannstrom I.O."/>
            <person name="Guillou S."/>
            <person name="Cros-Aarteil S."/>
            <person name="Calhoun S."/>
            <person name="Haridas S."/>
            <person name="Kuo A."/>
            <person name="Mondo S."/>
            <person name="Pangilinan J."/>
            <person name="Riley R."/>
            <person name="LaButti K."/>
            <person name="Andreopoulos B."/>
            <person name="Lipzen A."/>
            <person name="Chen C."/>
            <person name="Yan M."/>
            <person name="Daum C."/>
            <person name="Ng V."/>
            <person name="Clum A."/>
            <person name="Steindorff A."/>
            <person name="Ohm R.A."/>
            <person name="Martin F."/>
            <person name="Silar P."/>
            <person name="Natvig D.O."/>
            <person name="Lalanne C."/>
            <person name="Gautier V."/>
            <person name="Ament-Velasquez S.L."/>
            <person name="Kruys A."/>
            <person name="Hutchinson M.I."/>
            <person name="Powell A.J."/>
            <person name="Barry K."/>
            <person name="Miller A.N."/>
            <person name="Grigoriev I.V."/>
            <person name="Debuchy R."/>
            <person name="Gladieux P."/>
            <person name="Hiltunen Thoren M."/>
            <person name="Johannesson H."/>
        </authorList>
    </citation>
    <scope>NUCLEOTIDE SEQUENCE</scope>
    <source>
        <strain evidence="2">FGSC 1904</strain>
    </source>
</reference>
<proteinExistence type="predicted"/>
<feature type="transmembrane region" description="Helical" evidence="1">
    <location>
        <begin position="179"/>
        <end position="197"/>
    </location>
</feature>
<dbReference type="EMBL" id="JAUTDP010000001">
    <property type="protein sequence ID" value="KAK3402553.1"/>
    <property type="molecule type" value="Genomic_DNA"/>
</dbReference>
<accession>A0AAE0PM36</accession>
<comment type="caution">
    <text evidence="2">The sequence shown here is derived from an EMBL/GenBank/DDBJ whole genome shotgun (WGS) entry which is preliminary data.</text>
</comment>
<keyword evidence="1" id="KW-0812">Transmembrane</keyword>
<reference evidence="2" key="2">
    <citation type="submission" date="2023-07" db="EMBL/GenBank/DDBJ databases">
        <authorList>
            <consortium name="Lawrence Berkeley National Laboratory"/>
            <person name="Haridas S."/>
            <person name="Hensen N."/>
            <person name="Bonometti L."/>
            <person name="Westerberg I."/>
            <person name="Brannstrom I.O."/>
            <person name="Guillou S."/>
            <person name="Cros-Aarteil S."/>
            <person name="Calhoun S."/>
            <person name="Kuo A."/>
            <person name="Mondo S."/>
            <person name="Pangilinan J."/>
            <person name="Riley R."/>
            <person name="LaButti K."/>
            <person name="Andreopoulos B."/>
            <person name="Lipzen A."/>
            <person name="Chen C."/>
            <person name="Yanf M."/>
            <person name="Daum C."/>
            <person name="Ng V."/>
            <person name="Clum A."/>
            <person name="Steindorff A."/>
            <person name="Ohm R."/>
            <person name="Martin F."/>
            <person name="Silar P."/>
            <person name="Natvig D."/>
            <person name="Lalanne C."/>
            <person name="Gautier V."/>
            <person name="Ament-velasquez S.L."/>
            <person name="Kruys A."/>
            <person name="Hutchinson M.I."/>
            <person name="Powell A.J."/>
            <person name="Barry K."/>
            <person name="Miller A.N."/>
            <person name="Grigoriev I.V."/>
            <person name="Debuchy R."/>
            <person name="Gladieux P."/>
            <person name="Thoren M.H."/>
            <person name="Johannesson H."/>
        </authorList>
    </citation>
    <scope>NUCLEOTIDE SEQUENCE</scope>
    <source>
        <strain evidence="2">FGSC 1904</strain>
    </source>
</reference>
<protein>
    <submittedName>
        <fullName evidence="2">Uncharacterized protein</fullName>
    </submittedName>
</protein>
<name>A0AAE0PM36_SORBR</name>
<keyword evidence="1" id="KW-1133">Transmembrane helix</keyword>
<dbReference type="Proteomes" id="UP001281003">
    <property type="component" value="Unassembled WGS sequence"/>
</dbReference>
<feature type="transmembrane region" description="Helical" evidence="1">
    <location>
        <begin position="60"/>
        <end position="78"/>
    </location>
</feature>
<keyword evidence="1" id="KW-0472">Membrane</keyword>
<keyword evidence="3" id="KW-1185">Reference proteome</keyword>
<gene>
    <name evidence="2" type="ORF">B0T20DRAFT_398568</name>
</gene>
<dbReference type="AlphaFoldDB" id="A0AAE0PM36"/>
<sequence>MNLTQAETNYYTMDQPAIHNPSFPSIQIPEDDMQRDIPDIDVAALRATRFFLGPLSFRQLIWLLILWILFLFPHPLSWPRRGLIHLLNRLLLLQLPYIPTLRRLRHSFIVSHHRRRDLNRFINDAQQLRILLDRDFVAIQMVLSGRLVDGARHGRPRLYMAGRGRGTILGLIMESYIRCIDYVSCCVLATWIVVLWASTVVLVGFVVFVCHFFGSGLVPGFGLAWVAARKSRKRASKGVLREVATLVSGEG</sequence>
<feature type="transmembrane region" description="Helical" evidence="1">
    <location>
        <begin position="203"/>
        <end position="228"/>
    </location>
</feature>